<dbReference type="RefSeq" id="WP_306019680.1">
    <property type="nucleotide sequence ID" value="NZ_CP129013.1"/>
</dbReference>
<accession>A0ABY9JWR1</accession>
<gene>
    <name evidence="2" type="ORF">LC087_15015</name>
</gene>
<proteinExistence type="predicted"/>
<sequence length="142" mass="15687">MKNSEKVSVMIVTLISAFLFFVVIILASASPLSEMGRNANQFNSLGMWIAIAMIFAFYIIPLSIYIMGVDAMKYVMAIFCGVGVLCSFSILLTVLIVSSITKFVNSSLLGLALVCGLFILNNIFWYFITFRSAIKEKKNLAV</sequence>
<reference evidence="2 3" key="1">
    <citation type="submission" date="2023-06" db="EMBL/GenBank/DDBJ databases">
        <title>Five Gram-positive bacteria isolated from mangrove sediments in Shenzhen, Guangdong, China.</title>
        <authorList>
            <person name="Yu S."/>
            <person name="Zheng W."/>
            <person name="Huang Y."/>
        </authorList>
    </citation>
    <scope>NUCLEOTIDE SEQUENCE [LARGE SCALE GENOMIC DNA]</scope>
    <source>
        <strain evidence="2 3">SaN35-3</strain>
    </source>
</reference>
<keyword evidence="3" id="KW-1185">Reference proteome</keyword>
<dbReference type="Pfam" id="PF17369">
    <property type="entry name" value="DUF5391"/>
    <property type="match status" value="1"/>
</dbReference>
<feature type="transmembrane region" description="Helical" evidence="1">
    <location>
        <begin position="47"/>
        <end position="67"/>
    </location>
</feature>
<evidence type="ECO:0000256" key="1">
    <source>
        <dbReference type="SAM" id="Phobius"/>
    </source>
</evidence>
<organism evidence="2 3">
    <name type="scientific">Bacillus carboniphilus</name>
    <dbReference type="NCBI Taxonomy" id="86663"/>
    <lineage>
        <taxon>Bacteria</taxon>
        <taxon>Bacillati</taxon>
        <taxon>Bacillota</taxon>
        <taxon>Bacilli</taxon>
        <taxon>Bacillales</taxon>
        <taxon>Bacillaceae</taxon>
        <taxon>Bacillus</taxon>
    </lineage>
</organism>
<dbReference type="InterPro" id="IPR020204">
    <property type="entry name" value="Uncharacterised_YxaJ"/>
</dbReference>
<keyword evidence="1" id="KW-0472">Membrane</keyword>
<name>A0ABY9JWR1_9BACI</name>
<feature type="transmembrane region" description="Helical" evidence="1">
    <location>
        <begin position="7"/>
        <end position="27"/>
    </location>
</feature>
<feature type="transmembrane region" description="Helical" evidence="1">
    <location>
        <begin position="74"/>
        <end position="96"/>
    </location>
</feature>
<dbReference type="Proteomes" id="UP001197974">
    <property type="component" value="Chromosome"/>
</dbReference>
<keyword evidence="1" id="KW-1133">Transmembrane helix</keyword>
<protein>
    <submittedName>
        <fullName evidence="2">DUF5391 family protein</fullName>
    </submittedName>
</protein>
<dbReference type="EMBL" id="CP129013">
    <property type="protein sequence ID" value="WLR42065.1"/>
    <property type="molecule type" value="Genomic_DNA"/>
</dbReference>
<evidence type="ECO:0000313" key="3">
    <source>
        <dbReference type="Proteomes" id="UP001197974"/>
    </source>
</evidence>
<evidence type="ECO:0000313" key="2">
    <source>
        <dbReference type="EMBL" id="WLR42065.1"/>
    </source>
</evidence>
<keyword evidence="1" id="KW-0812">Transmembrane</keyword>
<feature type="transmembrane region" description="Helical" evidence="1">
    <location>
        <begin position="108"/>
        <end position="128"/>
    </location>
</feature>